<dbReference type="EMBL" id="LAZR01035618">
    <property type="protein sequence ID" value="KKL27044.1"/>
    <property type="molecule type" value="Genomic_DNA"/>
</dbReference>
<sequence length="36" mass="4373">MDWRKEFAQTIYRSWLKSLQDRGIISKDFDIEAVEP</sequence>
<protein>
    <submittedName>
        <fullName evidence="1">Uncharacterized protein</fullName>
    </submittedName>
</protein>
<name>A0A0F9BYT5_9ZZZZ</name>
<reference evidence="1" key="1">
    <citation type="journal article" date="2015" name="Nature">
        <title>Complex archaea that bridge the gap between prokaryotes and eukaryotes.</title>
        <authorList>
            <person name="Spang A."/>
            <person name="Saw J.H."/>
            <person name="Jorgensen S.L."/>
            <person name="Zaremba-Niedzwiedzka K."/>
            <person name="Martijn J."/>
            <person name="Lind A.E."/>
            <person name="van Eijk R."/>
            <person name="Schleper C."/>
            <person name="Guy L."/>
            <person name="Ettema T.J."/>
        </authorList>
    </citation>
    <scope>NUCLEOTIDE SEQUENCE</scope>
</reference>
<gene>
    <name evidence="1" type="ORF">LCGC14_2389150</name>
</gene>
<proteinExistence type="predicted"/>
<organism evidence="1">
    <name type="scientific">marine sediment metagenome</name>
    <dbReference type="NCBI Taxonomy" id="412755"/>
    <lineage>
        <taxon>unclassified sequences</taxon>
        <taxon>metagenomes</taxon>
        <taxon>ecological metagenomes</taxon>
    </lineage>
</organism>
<accession>A0A0F9BYT5</accession>
<dbReference type="AlphaFoldDB" id="A0A0F9BYT5"/>
<evidence type="ECO:0000313" key="1">
    <source>
        <dbReference type="EMBL" id="KKL27044.1"/>
    </source>
</evidence>
<comment type="caution">
    <text evidence="1">The sequence shown here is derived from an EMBL/GenBank/DDBJ whole genome shotgun (WGS) entry which is preliminary data.</text>
</comment>